<dbReference type="AlphaFoldDB" id="A0A919CFN6"/>
<reference evidence="1" key="2">
    <citation type="submission" date="2020-09" db="EMBL/GenBank/DDBJ databases">
        <authorList>
            <person name="Sun Q."/>
            <person name="Ohkuma M."/>
        </authorList>
    </citation>
    <scope>NUCLEOTIDE SEQUENCE</scope>
    <source>
        <strain evidence="1">JCM 4637</strain>
    </source>
</reference>
<accession>A0A919CFN6</accession>
<sequence length="53" mass="5152">MTTVTFTVGSGRPHDHRALALTACGPAAAVTAGTGAVTTAIAVRAVLSTGFPV</sequence>
<comment type="caution">
    <text evidence="1">The sequence shown here is derived from an EMBL/GenBank/DDBJ whole genome shotgun (WGS) entry which is preliminary data.</text>
</comment>
<organism evidence="1 2">
    <name type="scientific">Streptomyces finlayi</name>
    <dbReference type="NCBI Taxonomy" id="67296"/>
    <lineage>
        <taxon>Bacteria</taxon>
        <taxon>Bacillati</taxon>
        <taxon>Actinomycetota</taxon>
        <taxon>Actinomycetes</taxon>
        <taxon>Kitasatosporales</taxon>
        <taxon>Streptomycetaceae</taxon>
        <taxon>Streptomyces</taxon>
    </lineage>
</organism>
<gene>
    <name evidence="1" type="ORF">GCM10010334_80480</name>
</gene>
<evidence type="ECO:0000313" key="2">
    <source>
        <dbReference type="Proteomes" id="UP000638353"/>
    </source>
</evidence>
<dbReference type="Proteomes" id="UP000638353">
    <property type="component" value="Unassembled WGS sequence"/>
</dbReference>
<proteinExistence type="predicted"/>
<dbReference type="RefSeq" id="WP_189828102.1">
    <property type="nucleotide sequence ID" value="NZ_BMVC01000028.1"/>
</dbReference>
<evidence type="ECO:0000313" key="1">
    <source>
        <dbReference type="EMBL" id="GHD18067.1"/>
    </source>
</evidence>
<dbReference type="EMBL" id="BMVC01000028">
    <property type="protein sequence ID" value="GHD18067.1"/>
    <property type="molecule type" value="Genomic_DNA"/>
</dbReference>
<reference evidence="1" key="1">
    <citation type="journal article" date="2014" name="Int. J. Syst. Evol. Microbiol.">
        <title>Complete genome sequence of Corynebacterium casei LMG S-19264T (=DSM 44701T), isolated from a smear-ripened cheese.</title>
        <authorList>
            <consortium name="US DOE Joint Genome Institute (JGI-PGF)"/>
            <person name="Walter F."/>
            <person name="Albersmeier A."/>
            <person name="Kalinowski J."/>
            <person name="Ruckert C."/>
        </authorList>
    </citation>
    <scope>NUCLEOTIDE SEQUENCE</scope>
    <source>
        <strain evidence="1">JCM 4637</strain>
    </source>
</reference>
<protein>
    <submittedName>
        <fullName evidence="1">Uncharacterized protein</fullName>
    </submittedName>
</protein>
<name>A0A919CFN6_9ACTN</name>